<evidence type="ECO:0000256" key="1">
    <source>
        <dbReference type="SAM" id="MobiDB-lite"/>
    </source>
</evidence>
<proteinExistence type="predicted"/>
<dbReference type="SMART" id="SM01411">
    <property type="entry name" value="Ephrin_rec_like"/>
    <property type="match status" value="4"/>
</dbReference>
<dbReference type="AlphaFoldDB" id="A0A9W3G0B3"/>
<accession>A0A9W3G0B3</accession>
<organism evidence="2">
    <name type="scientific">Camelus bactrianus</name>
    <name type="common">Bactrian camel</name>
    <dbReference type="NCBI Taxonomy" id="9837"/>
    <lineage>
        <taxon>Eukaryota</taxon>
        <taxon>Metazoa</taxon>
        <taxon>Chordata</taxon>
        <taxon>Craniata</taxon>
        <taxon>Vertebrata</taxon>
        <taxon>Euteleostomi</taxon>
        <taxon>Mammalia</taxon>
        <taxon>Eutheria</taxon>
        <taxon>Laurasiatheria</taxon>
        <taxon>Artiodactyla</taxon>
        <taxon>Tylopoda</taxon>
        <taxon>Camelidae</taxon>
        <taxon>Camelus</taxon>
    </lineage>
</organism>
<dbReference type="InterPro" id="IPR009030">
    <property type="entry name" value="Growth_fac_rcpt_cys_sf"/>
</dbReference>
<dbReference type="RefSeq" id="XP_045369947.1">
    <property type="nucleotide sequence ID" value="XM_045513991.1"/>
</dbReference>
<dbReference type="PANTHER" id="PTHR46104:SF1">
    <property type="entry name" value="GENE 9195-RELATED"/>
    <property type="match status" value="1"/>
</dbReference>
<evidence type="ECO:0000313" key="2">
    <source>
        <dbReference type="RefSeq" id="XP_045369947.1"/>
    </source>
</evidence>
<protein>
    <submittedName>
        <fullName evidence="2">SCO-spondin</fullName>
    </submittedName>
</protein>
<name>A0A9W3G0B3_CAMBA</name>
<dbReference type="PANTHER" id="PTHR46104">
    <property type="entry name" value="GENE 9195-RELATED-RELATED"/>
    <property type="match status" value="1"/>
</dbReference>
<gene>
    <name evidence="2" type="primary">LOC123615772</name>
</gene>
<sequence length="345" mass="35490">MGRMSSVDQPGIRHILWFTLAGHCSSMPTQHVLWMALAPLLAALNAGTKWGTQFPCPAGTYSSQAGNSQAEDCLPCPAGAFCPRGTPKPVLCPRGTSRQSPGARLAVACVLCPAGHHCPELGTATPRPCSAGSFSGPGRLWCQECPGGKLCNQTKLASPLACPPGHYCPAQGLLSIPCPRGTFREAPGAAHMEDCQPCRSGTFCGKAGLAEPQGLCRPGYHCGPGSNTSSPEGLPFGDLCPPGHFCPAGTKDPRQRPCPAGTWNAEKGAPDVSWCLPCPPGLFCAEAGQAAPRGPCAPGEGPRVSPMTGQEKHQAEGGQPATSALALGSSVPEAKGFTVQEGHRV</sequence>
<reference evidence="2" key="1">
    <citation type="submission" date="2025-08" db="UniProtKB">
        <authorList>
            <consortium name="RefSeq"/>
        </authorList>
    </citation>
    <scope>IDENTIFICATION</scope>
    <source>
        <tissue evidence="2">Blood</tissue>
    </source>
</reference>
<dbReference type="SUPFAM" id="SSF57184">
    <property type="entry name" value="Growth factor receptor domain"/>
    <property type="match status" value="2"/>
</dbReference>
<dbReference type="Gene3D" id="2.10.50.10">
    <property type="entry name" value="Tumor Necrosis Factor Receptor, subunit A, domain 2"/>
    <property type="match status" value="2"/>
</dbReference>
<feature type="region of interest" description="Disordered" evidence="1">
    <location>
        <begin position="294"/>
        <end position="345"/>
    </location>
</feature>